<dbReference type="GO" id="GO:0005739">
    <property type="term" value="C:mitochondrion"/>
    <property type="evidence" value="ECO:0007669"/>
    <property type="project" value="EnsemblFungi"/>
</dbReference>
<dbReference type="PRINTS" id="PR01041">
    <property type="entry name" value="TRNASYNTHMET"/>
</dbReference>
<evidence type="ECO:0000313" key="13">
    <source>
        <dbReference type="EMBL" id="CDK27277.1"/>
    </source>
</evidence>
<evidence type="ECO:0000256" key="8">
    <source>
        <dbReference type="ARBA" id="ARBA00047364"/>
    </source>
</evidence>
<dbReference type="RefSeq" id="XP_022459273.1">
    <property type="nucleotide sequence ID" value="XM_022601651.1"/>
</dbReference>
<dbReference type="InterPro" id="IPR033911">
    <property type="entry name" value="MetRS_core"/>
</dbReference>
<dbReference type="Gene3D" id="2.170.220.10">
    <property type="match status" value="1"/>
</dbReference>
<dbReference type="InterPro" id="IPR023457">
    <property type="entry name" value="Met-tRNA_synth_2"/>
</dbReference>
<dbReference type="InterPro" id="IPR014729">
    <property type="entry name" value="Rossmann-like_a/b/a_fold"/>
</dbReference>
<dbReference type="SUPFAM" id="SSF52374">
    <property type="entry name" value="Nucleotidylyl transferase"/>
    <property type="match status" value="1"/>
</dbReference>
<keyword evidence="4 10" id="KW-0547">Nucleotide-binding</keyword>
<dbReference type="FunFam" id="2.170.220.10:FF:000001">
    <property type="entry name" value="methionine--tRNA ligase, mitochondrial"/>
    <property type="match status" value="1"/>
</dbReference>
<dbReference type="PANTHER" id="PTHR43326">
    <property type="entry name" value="METHIONYL-TRNA SYNTHETASE"/>
    <property type="match status" value="1"/>
</dbReference>
<gene>
    <name evidence="13" type="ORF">KUCA_T00003255001</name>
</gene>
<proteinExistence type="inferred from homology"/>
<dbReference type="STRING" id="1382522.W6MPY6"/>
<dbReference type="Gene3D" id="1.10.730.10">
    <property type="entry name" value="Isoleucyl-tRNA Synthetase, Domain 1"/>
    <property type="match status" value="1"/>
</dbReference>
<dbReference type="GO" id="GO:0006431">
    <property type="term" value="P:methionyl-tRNA aminoacylation"/>
    <property type="evidence" value="ECO:0007669"/>
    <property type="project" value="EnsemblFungi"/>
</dbReference>
<dbReference type="NCBIfam" id="TIGR00398">
    <property type="entry name" value="metG"/>
    <property type="match status" value="1"/>
</dbReference>
<name>W6MPY6_9ASCO</name>
<evidence type="ECO:0000256" key="4">
    <source>
        <dbReference type="ARBA" id="ARBA00022741"/>
    </source>
</evidence>
<keyword evidence="7 10" id="KW-0030">Aminoacyl-tRNA synthetase</keyword>
<organism evidence="13 14">
    <name type="scientific">Kuraishia capsulata CBS 1993</name>
    <dbReference type="NCBI Taxonomy" id="1382522"/>
    <lineage>
        <taxon>Eukaryota</taxon>
        <taxon>Fungi</taxon>
        <taxon>Dikarya</taxon>
        <taxon>Ascomycota</taxon>
        <taxon>Saccharomycotina</taxon>
        <taxon>Pichiomycetes</taxon>
        <taxon>Pichiales</taxon>
        <taxon>Pichiaceae</taxon>
        <taxon>Kuraishia</taxon>
    </lineage>
</organism>
<dbReference type="PANTHER" id="PTHR43326:SF1">
    <property type="entry name" value="METHIONINE--TRNA LIGASE, MITOCHONDRIAL"/>
    <property type="match status" value="1"/>
</dbReference>
<dbReference type="OrthoDB" id="24670at2759"/>
<dbReference type="InterPro" id="IPR009080">
    <property type="entry name" value="tRNAsynth_Ia_anticodon-bd"/>
</dbReference>
<evidence type="ECO:0000256" key="7">
    <source>
        <dbReference type="ARBA" id="ARBA00023146"/>
    </source>
</evidence>
<keyword evidence="14" id="KW-1185">Reference proteome</keyword>
<dbReference type="GO" id="GO:0004825">
    <property type="term" value="F:methionine-tRNA ligase activity"/>
    <property type="evidence" value="ECO:0007669"/>
    <property type="project" value="UniProtKB-EC"/>
</dbReference>
<dbReference type="GeneID" id="34520661"/>
<sequence length="557" mass="64362">MSRFLPLFKRSGVFKRLISSKRDLGEALYVTTPIFYVNAKPHLGHFYSMFLCDMRIRWEKLRGYDTFFTTGTDEHGLKVQNAANAAGVEPKLFCDDLSAKFRSLAKLGNIEYDRFIRTTDEDHKLAVKHFWNEVQKRGFIYKGTHTGWYAVSDETFYPESQIEQRLDPVSGEMRHHSVETGSEVEFQTEENYFFKLSEFRDALIANMEKNERFIIPRKYYQEVLNELKSQELTDLSISRPSTRLSWGIDVPGDSSQKVYVWFDALINYVTSAGYPFSGDTYQPWPATHLIGKDIVRFHCIYWPSFLMACDLPIPRQAIVHGHWLMGGKKMSKSRGNVADPVTIADYYGEDFLRYFLARYSILDSDCDFSEERLNAARNDFIDKFCNLMTRSLSKNFSIERALQRYEKGEFEEILNANSLLSAGHKKIVESTNKLVEDFDRDLQLFSTHKILDQLRSVCSEVNAYFSDTEPWRLKSEAESIQQDLVIFTALDSLRCFLILLQPFMPTVSNQLLDLMKVDSEKRSIGLAMIGADTTYGKGAVFKKGSSVPLWKLKLNEE</sequence>
<feature type="domain" description="Methionyl/Leucyl tRNA synthetase" evidence="11">
    <location>
        <begin position="29"/>
        <end position="391"/>
    </location>
</feature>
<dbReference type="InterPro" id="IPR014758">
    <property type="entry name" value="Met-tRNA_synth"/>
</dbReference>
<comment type="similarity">
    <text evidence="1 10">Belongs to the class-I aminoacyl-tRNA synthetase family.</text>
</comment>
<dbReference type="Proteomes" id="UP000019384">
    <property type="component" value="Unassembled WGS sequence"/>
</dbReference>
<evidence type="ECO:0000256" key="6">
    <source>
        <dbReference type="ARBA" id="ARBA00022917"/>
    </source>
</evidence>
<comment type="catalytic activity">
    <reaction evidence="8">
        <text>tRNA(Met) + L-methionine + ATP = L-methionyl-tRNA(Met) + AMP + diphosphate</text>
        <dbReference type="Rhea" id="RHEA:13481"/>
        <dbReference type="Rhea" id="RHEA-COMP:9667"/>
        <dbReference type="Rhea" id="RHEA-COMP:9698"/>
        <dbReference type="ChEBI" id="CHEBI:30616"/>
        <dbReference type="ChEBI" id="CHEBI:33019"/>
        <dbReference type="ChEBI" id="CHEBI:57844"/>
        <dbReference type="ChEBI" id="CHEBI:78442"/>
        <dbReference type="ChEBI" id="CHEBI:78530"/>
        <dbReference type="ChEBI" id="CHEBI:456215"/>
        <dbReference type="EC" id="6.1.1.10"/>
    </reaction>
</comment>
<evidence type="ECO:0000256" key="10">
    <source>
        <dbReference type="RuleBase" id="RU363039"/>
    </source>
</evidence>
<dbReference type="InterPro" id="IPR015413">
    <property type="entry name" value="Methionyl/Leucyl_tRNA_Synth"/>
</dbReference>
<evidence type="ECO:0000259" key="11">
    <source>
        <dbReference type="Pfam" id="PF09334"/>
    </source>
</evidence>
<dbReference type="CDD" id="cd00814">
    <property type="entry name" value="MetRS_core"/>
    <property type="match status" value="1"/>
</dbReference>
<evidence type="ECO:0000256" key="3">
    <source>
        <dbReference type="ARBA" id="ARBA00022598"/>
    </source>
</evidence>
<keyword evidence="5 10" id="KW-0067">ATP-binding</keyword>
<feature type="domain" description="Methionyl-tRNA synthetase anticodon-binding" evidence="12">
    <location>
        <begin position="424"/>
        <end position="521"/>
    </location>
</feature>
<protein>
    <recommendedName>
        <fullName evidence="9">Probable methionine--tRNA ligase, mitochondrial</fullName>
        <ecNumber evidence="2">6.1.1.10</ecNumber>
    </recommendedName>
</protein>
<dbReference type="Pfam" id="PF19303">
    <property type="entry name" value="Anticodon_3"/>
    <property type="match status" value="1"/>
</dbReference>
<dbReference type="Gene3D" id="3.40.50.620">
    <property type="entry name" value="HUPs"/>
    <property type="match status" value="1"/>
</dbReference>
<accession>W6MPY6</accession>
<evidence type="ECO:0000256" key="2">
    <source>
        <dbReference type="ARBA" id="ARBA00012838"/>
    </source>
</evidence>
<dbReference type="GO" id="GO:0005524">
    <property type="term" value="F:ATP binding"/>
    <property type="evidence" value="ECO:0007669"/>
    <property type="project" value="UniProtKB-KW"/>
</dbReference>
<dbReference type="HOGENOM" id="CLU_009710_9_0_1"/>
<evidence type="ECO:0000256" key="9">
    <source>
        <dbReference type="ARBA" id="ARBA00068817"/>
    </source>
</evidence>
<evidence type="ECO:0000256" key="5">
    <source>
        <dbReference type="ARBA" id="ARBA00022840"/>
    </source>
</evidence>
<evidence type="ECO:0000259" key="12">
    <source>
        <dbReference type="Pfam" id="PF19303"/>
    </source>
</evidence>
<dbReference type="EMBL" id="HG793128">
    <property type="protein sequence ID" value="CDK27277.1"/>
    <property type="molecule type" value="Genomic_DNA"/>
</dbReference>
<evidence type="ECO:0000256" key="1">
    <source>
        <dbReference type="ARBA" id="ARBA00005594"/>
    </source>
</evidence>
<dbReference type="SUPFAM" id="SSF47323">
    <property type="entry name" value="Anticodon-binding domain of a subclass of class I aminoacyl-tRNA synthetases"/>
    <property type="match status" value="1"/>
</dbReference>
<dbReference type="EC" id="6.1.1.10" evidence="2"/>
<keyword evidence="3 10" id="KW-0436">Ligase</keyword>
<dbReference type="InterPro" id="IPR041872">
    <property type="entry name" value="Anticodon_Met"/>
</dbReference>
<dbReference type="Pfam" id="PF09334">
    <property type="entry name" value="tRNA-synt_1g"/>
    <property type="match status" value="1"/>
</dbReference>
<reference evidence="13" key="1">
    <citation type="submission" date="2013-12" db="EMBL/GenBank/DDBJ databases">
        <authorList>
            <person name="Genoscope - CEA"/>
        </authorList>
    </citation>
    <scope>NUCLEOTIDE SEQUENCE</scope>
    <source>
        <strain evidence="13">CBS 1993</strain>
    </source>
</reference>
<keyword evidence="6 10" id="KW-0648">Protein biosynthesis</keyword>
<reference evidence="13" key="2">
    <citation type="submission" date="2014-02" db="EMBL/GenBank/DDBJ databases">
        <title>Complete DNA sequence of /Kuraishia capsulata/ illustrates novel genomic features among budding yeasts (/Saccharomycotina/).</title>
        <authorList>
            <person name="Morales L."/>
            <person name="Noel B."/>
            <person name="Porcel B."/>
            <person name="Marcet-Houben M."/>
            <person name="Hullo M-F."/>
            <person name="Sacerdot C."/>
            <person name="Tekaia F."/>
            <person name="Leh-Louis V."/>
            <person name="Despons L."/>
            <person name="Khanna V."/>
            <person name="Aury J-M."/>
            <person name="Barbe V."/>
            <person name="Couloux A."/>
            <person name="Labadie K."/>
            <person name="Pelletier E."/>
            <person name="Souciet J-L."/>
            <person name="Boekhout T."/>
            <person name="Gabaldon T."/>
            <person name="Wincker P."/>
            <person name="Dujon B."/>
        </authorList>
    </citation>
    <scope>NUCLEOTIDE SEQUENCE</scope>
    <source>
        <strain evidence="13">CBS 1993</strain>
    </source>
</reference>
<dbReference type="AlphaFoldDB" id="W6MPY6"/>
<evidence type="ECO:0000313" key="14">
    <source>
        <dbReference type="Proteomes" id="UP000019384"/>
    </source>
</evidence>